<evidence type="ECO:0000256" key="1">
    <source>
        <dbReference type="ARBA" id="ARBA00022450"/>
    </source>
</evidence>
<dbReference type="PROSITE" id="PS50075">
    <property type="entry name" value="CARRIER"/>
    <property type="match status" value="1"/>
</dbReference>
<feature type="domain" description="Carrier" evidence="3">
    <location>
        <begin position="68"/>
        <end position="143"/>
    </location>
</feature>
<dbReference type="EMBL" id="JADLRE010000065">
    <property type="protein sequence ID" value="MBF6229628.1"/>
    <property type="molecule type" value="Genomic_DNA"/>
</dbReference>
<dbReference type="InterPro" id="IPR009081">
    <property type="entry name" value="PP-bd_ACP"/>
</dbReference>
<evidence type="ECO:0000256" key="2">
    <source>
        <dbReference type="ARBA" id="ARBA00022553"/>
    </source>
</evidence>
<proteinExistence type="predicted"/>
<keyword evidence="5" id="KW-1185">Reference proteome</keyword>
<feature type="non-terminal residue" evidence="4">
    <location>
        <position position="1"/>
    </location>
</feature>
<evidence type="ECO:0000313" key="5">
    <source>
        <dbReference type="Proteomes" id="UP000807309"/>
    </source>
</evidence>
<dbReference type="Proteomes" id="UP000807309">
    <property type="component" value="Unassembled WGS sequence"/>
</dbReference>
<dbReference type="SUPFAM" id="SSF47336">
    <property type="entry name" value="ACP-like"/>
    <property type="match status" value="1"/>
</dbReference>
<reference evidence="4 5" key="1">
    <citation type="submission" date="2020-10" db="EMBL/GenBank/DDBJ databases">
        <title>Identification of Nocardia species via Next-generation sequencing and recognition of intraspecies genetic diversity.</title>
        <authorList>
            <person name="Li P."/>
            <person name="Li P."/>
            <person name="Lu B."/>
        </authorList>
    </citation>
    <scope>NUCLEOTIDE SEQUENCE [LARGE SCALE GENOMIC DNA]</scope>
    <source>
        <strain evidence="4 5">N-11</strain>
    </source>
</reference>
<dbReference type="InterPro" id="IPR025110">
    <property type="entry name" value="AMP-bd_C"/>
</dbReference>
<dbReference type="InterPro" id="IPR045851">
    <property type="entry name" value="AMP-bd_C_sf"/>
</dbReference>
<keyword evidence="2" id="KW-0597">Phosphoprotein</keyword>
<evidence type="ECO:0000313" key="4">
    <source>
        <dbReference type="EMBL" id="MBF6229628.1"/>
    </source>
</evidence>
<sequence length="143" mass="14735">RLIGYVVADAGASLDASVLRTQVSEFLTGYMVPDAVVVLDALPLTPNGKLDRRALPAPEFVSTAVFRAPSSPVEQAVADVYAGLLGATDIGLDDDFFALGGNSLLATRVVARINEALDADLAVRELFAAPTVAALAARVVPGA</sequence>
<dbReference type="PROSITE" id="PS00012">
    <property type="entry name" value="PHOSPHOPANTETHEINE"/>
    <property type="match status" value="1"/>
</dbReference>
<dbReference type="InterPro" id="IPR029058">
    <property type="entry name" value="AB_hydrolase_fold"/>
</dbReference>
<dbReference type="InterPro" id="IPR020806">
    <property type="entry name" value="PKS_PP-bd"/>
</dbReference>
<protein>
    <recommendedName>
        <fullName evidence="3">Carrier domain-containing protein</fullName>
    </recommendedName>
</protein>
<dbReference type="PANTHER" id="PTHR45527:SF1">
    <property type="entry name" value="FATTY ACID SYNTHASE"/>
    <property type="match status" value="1"/>
</dbReference>
<dbReference type="Gene3D" id="3.40.50.1820">
    <property type="entry name" value="alpha/beta hydrolase"/>
    <property type="match status" value="1"/>
</dbReference>
<dbReference type="SUPFAM" id="SSF56801">
    <property type="entry name" value="Acetyl-CoA synthetase-like"/>
    <property type="match status" value="1"/>
</dbReference>
<dbReference type="RefSeq" id="WP_195036454.1">
    <property type="nucleotide sequence ID" value="NZ_JADLRE010000065.1"/>
</dbReference>
<dbReference type="InterPro" id="IPR036736">
    <property type="entry name" value="ACP-like_sf"/>
</dbReference>
<keyword evidence="1" id="KW-0596">Phosphopantetheine</keyword>
<dbReference type="PANTHER" id="PTHR45527">
    <property type="entry name" value="NONRIBOSOMAL PEPTIDE SYNTHETASE"/>
    <property type="match status" value="1"/>
</dbReference>
<feature type="non-terminal residue" evidence="4">
    <location>
        <position position="143"/>
    </location>
</feature>
<dbReference type="InterPro" id="IPR006162">
    <property type="entry name" value="Ppantetheine_attach_site"/>
</dbReference>
<accession>A0ABS0CH08</accession>
<gene>
    <name evidence="4" type="ORF">IU470_31655</name>
</gene>
<name>A0ABS0CH08_9NOCA</name>
<dbReference type="Gene3D" id="3.30.300.30">
    <property type="match status" value="1"/>
</dbReference>
<dbReference type="Pfam" id="PF13193">
    <property type="entry name" value="AMP-binding_C"/>
    <property type="match status" value="1"/>
</dbReference>
<dbReference type="SMART" id="SM00823">
    <property type="entry name" value="PKS_PP"/>
    <property type="match status" value="1"/>
</dbReference>
<comment type="caution">
    <text evidence="4">The sequence shown here is derived from an EMBL/GenBank/DDBJ whole genome shotgun (WGS) entry which is preliminary data.</text>
</comment>
<organism evidence="4 5">
    <name type="scientific">Nocardia abscessus</name>
    <dbReference type="NCBI Taxonomy" id="120957"/>
    <lineage>
        <taxon>Bacteria</taxon>
        <taxon>Bacillati</taxon>
        <taxon>Actinomycetota</taxon>
        <taxon>Actinomycetes</taxon>
        <taxon>Mycobacteriales</taxon>
        <taxon>Nocardiaceae</taxon>
        <taxon>Nocardia</taxon>
    </lineage>
</organism>
<evidence type="ECO:0000259" key="3">
    <source>
        <dbReference type="PROSITE" id="PS50075"/>
    </source>
</evidence>
<dbReference type="Pfam" id="PF00550">
    <property type="entry name" value="PP-binding"/>
    <property type="match status" value="1"/>
</dbReference>